<accession>A0A072UHN4</accession>
<evidence type="ECO:0000313" key="2">
    <source>
        <dbReference type="EMBL" id="KEH29192.1"/>
    </source>
</evidence>
<gene>
    <name evidence="2" type="ordered locus">MTR_4g027470</name>
</gene>
<evidence type="ECO:0000313" key="3">
    <source>
        <dbReference type="EnsemblPlants" id="KEH29192"/>
    </source>
</evidence>
<dbReference type="Proteomes" id="UP000002051">
    <property type="component" value="Chromosome 4"/>
</dbReference>
<dbReference type="EMBL" id="CM001220">
    <property type="protein sequence ID" value="KEH29192.1"/>
    <property type="molecule type" value="Genomic_DNA"/>
</dbReference>
<dbReference type="HOGENOM" id="CLU_2501318_0_0_1"/>
<keyword evidence="1" id="KW-0732">Signal</keyword>
<keyword evidence="4" id="KW-1185">Reference proteome</keyword>
<reference evidence="2 4" key="2">
    <citation type="journal article" date="2014" name="BMC Genomics">
        <title>An improved genome release (version Mt4.0) for the model legume Medicago truncatula.</title>
        <authorList>
            <person name="Tang H."/>
            <person name="Krishnakumar V."/>
            <person name="Bidwell S."/>
            <person name="Rosen B."/>
            <person name="Chan A."/>
            <person name="Zhou S."/>
            <person name="Gentzbittel L."/>
            <person name="Childs K.L."/>
            <person name="Yandell M."/>
            <person name="Gundlach H."/>
            <person name="Mayer K.F."/>
            <person name="Schwartz D.C."/>
            <person name="Town C.D."/>
        </authorList>
    </citation>
    <scope>GENOME REANNOTATION</scope>
    <source>
        <strain evidence="2">A17</strain>
        <strain evidence="3 4">cv. Jemalong A17</strain>
    </source>
</reference>
<dbReference type="eggNOG" id="KOG1566">
    <property type="taxonomic scope" value="Eukaryota"/>
</dbReference>
<dbReference type="EnsemblPlants" id="KEH29192">
    <property type="protein sequence ID" value="KEH29192"/>
    <property type="gene ID" value="MTR_4g027470"/>
</dbReference>
<dbReference type="AlphaFoldDB" id="A0A072UHN4"/>
<name>A0A072UHN4_MEDTR</name>
<proteinExistence type="predicted"/>
<sequence length="86" mass="9700">MGFVNQLSFFLLGLKAYSVCVSKPKGFRVGSSLEVVVYSDPPPLTEYKSLLKPKPRTPFDIVRNTRDFFVSSKILVLQITSVIMTR</sequence>
<feature type="signal peptide" evidence="1">
    <location>
        <begin position="1"/>
        <end position="22"/>
    </location>
</feature>
<protein>
    <submittedName>
        <fullName evidence="2 3">Uncharacterized protein</fullName>
    </submittedName>
</protein>
<reference evidence="3" key="3">
    <citation type="submission" date="2015-04" db="UniProtKB">
        <authorList>
            <consortium name="EnsemblPlants"/>
        </authorList>
    </citation>
    <scope>IDENTIFICATION</scope>
    <source>
        <strain evidence="3">cv. Jemalong A17</strain>
    </source>
</reference>
<dbReference type="PaxDb" id="3880-AES87520"/>
<evidence type="ECO:0000256" key="1">
    <source>
        <dbReference type="SAM" id="SignalP"/>
    </source>
</evidence>
<feature type="chain" id="PRO_5014499656" evidence="1">
    <location>
        <begin position="23"/>
        <end position="86"/>
    </location>
</feature>
<reference evidence="2 4" key="1">
    <citation type="journal article" date="2011" name="Nature">
        <title>The Medicago genome provides insight into the evolution of rhizobial symbioses.</title>
        <authorList>
            <person name="Young N.D."/>
            <person name="Debelle F."/>
            <person name="Oldroyd G.E."/>
            <person name="Geurts R."/>
            <person name="Cannon S.B."/>
            <person name="Udvardi M.K."/>
            <person name="Benedito V.A."/>
            <person name="Mayer K.F."/>
            <person name="Gouzy J."/>
            <person name="Schoof H."/>
            <person name="Van de Peer Y."/>
            <person name="Proost S."/>
            <person name="Cook D.R."/>
            <person name="Meyers B.C."/>
            <person name="Spannagl M."/>
            <person name="Cheung F."/>
            <person name="De Mita S."/>
            <person name="Krishnakumar V."/>
            <person name="Gundlach H."/>
            <person name="Zhou S."/>
            <person name="Mudge J."/>
            <person name="Bharti A.K."/>
            <person name="Murray J.D."/>
            <person name="Naoumkina M.A."/>
            <person name="Rosen B."/>
            <person name="Silverstein K.A."/>
            <person name="Tang H."/>
            <person name="Rombauts S."/>
            <person name="Zhao P.X."/>
            <person name="Zhou P."/>
            <person name="Barbe V."/>
            <person name="Bardou P."/>
            <person name="Bechner M."/>
            <person name="Bellec A."/>
            <person name="Berger A."/>
            <person name="Berges H."/>
            <person name="Bidwell S."/>
            <person name="Bisseling T."/>
            <person name="Choisne N."/>
            <person name="Couloux A."/>
            <person name="Denny R."/>
            <person name="Deshpande S."/>
            <person name="Dai X."/>
            <person name="Doyle J.J."/>
            <person name="Dudez A.M."/>
            <person name="Farmer A.D."/>
            <person name="Fouteau S."/>
            <person name="Franken C."/>
            <person name="Gibelin C."/>
            <person name="Gish J."/>
            <person name="Goldstein S."/>
            <person name="Gonzalez A.J."/>
            <person name="Green P.J."/>
            <person name="Hallab A."/>
            <person name="Hartog M."/>
            <person name="Hua A."/>
            <person name="Humphray S.J."/>
            <person name="Jeong D.H."/>
            <person name="Jing Y."/>
            <person name="Jocker A."/>
            <person name="Kenton S.M."/>
            <person name="Kim D.J."/>
            <person name="Klee K."/>
            <person name="Lai H."/>
            <person name="Lang C."/>
            <person name="Lin S."/>
            <person name="Macmil S.L."/>
            <person name="Magdelenat G."/>
            <person name="Matthews L."/>
            <person name="McCorrison J."/>
            <person name="Monaghan E.L."/>
            <person name="Mun J.H."/>
            <person name="Najar F.Z."/>
            <person name="Nicholson C."/>
            <person name="Noirot C."/>
            <person name="O'Bleness M."/>
            <person name="Paule C.R."/>
            <person name="Poulain J."/>
            <person name="Prion F."/>
            <person name="Qin B."/>
            <person name="Qu C."/>
            <person name="Retzel E.F."/>
            <person name="Riddle C."/>
            <person name="Sallet E."/>
            <person name="Samain S."/>
            <person name="Samson N."/>
            <person name="Sanders I."/>
            <person name="Saurat O."/>
            <person name="Scarpelli C."/>
            <person name="Schiex T."/>
            <person name="Segurens B."/>
            <person name="Severin A.J."/>
            <person name="Sherrier D.J."/>
            <person name="Shi R."/>
            <person name="Sims S."/>
            <person name="Singer S.R."/>
            <person name="Sinharoy S."/>
            <person name="Sterck L."/>
            <person name="Viollet A."/>
            <person name="Wang B.B."/>
            <person name="Wang K."/>
            <person name="Wang M."/>
            <person name="Wang X."/>
            <person name="Warfsmann J."/>
            <person name="Weissenbach J."/>
            <person name="White D.D."/>
            <person name="White J.D."/>
            <person name="Wiley G.B."/>
            <person name="Wincker P."/>
            <person name="Xing Y."/>
            <person name="Yang L."/>
            <person name="Yao Z."/>
            <person name="Ying F."/>
            <person name="Zhai J."/>
            <person name="Zhou L."/>
            <person name="Zuber A."/>
            <person name="Denarie J."/>
            <person name="Dixon R.A."/>
            <person name="May G.D."/>
            <person name="Schwartz D.C."/>
            <person name="Rogers J."/>
            <person name="Quetier F."/>
            <person name="Town C.D."/>
            <person name="Roe B.A."/>
        </authorList>
    </citation>
    <scope>NUCLEOTIDE SEQUENCE [LARGE SCALE GENOMIC DNA]</scope>
    <source>
        <strain evidence="2">A17</strain>
        <strain evidence="3 4">cv. Jemalong A17</strain>
    </source>
</reference>
<organism evidence="2 4">
    <name type="scientific">Medicago truncatula</name>
    <name type="common">Barrel medic</name>
    <name type="synonym">Medicago tribuloides</name>
    <dbReference type="NCBI Taxonomy" id="3880"/>
    <lineage>
        <taxon>Eukaryota</taxon>
        <taxon>Viridiplantae</taxon>
        <taxon>Streptophyta</taxon>
        <taxon>Embryophyta</taxon>
        <taxon>Tracheophyta</taxon>
        <taxon>Spermatophyta</taxon>
        <taxon>Magnoliopsida</taxon>
        <taxon>eudicotyledons</taxon>
        <taxon>Gunneridae</taxon>
        <taxon>Pentapetalae</taxon>
        <taxon>rosids</taxon>
        <taxon>fabids</taxon>
        <taxon>Fabales</taxon>
        <taxon>Fabaceae</taxon>
        <taxon>Papilionoideae</taxon>
        <taxon>50 kb inversion clade</taxon>
        <taxon>NPAAA clade</taxon>
        <taxon>Hologalegina</taxon>
        <taxon>IRL clade</taxon>
        <taxon>Trifolieae</taxon>
        <taxon>Medicago</taxon>
    </lineage>
</organism>
<evidence type="ECO:0000313" key="4">
    <source>
        <dbReference type="Proteomes" id="UP000002051"/>
    </source>
</evidence>